<evidence type="ECO:0000256" key="2">
    <source>
        <dbReference type="ARBA" id="ARBA00022942"/>
    </source>
</evidence>
<protein>
    <recommendedName>
        <fullName evidence="3">Proteasome subunit alpha</fullName>
    </recommendedName>
    <alternativeName>
        <fullName evidence="3">20S proteasome alpha subunit</fullName>
    </alternativeName>
    <alternativeName>
        <fullName evidence="3">Proteasome core protein PrcA</fullName>
    </alternativeName>
</protein>
<dbReference type="PROSITE" id="PS51475">
    <property type="entry name" value="PROTEASOME_ALPHA_2"/>
    <property type="match status" value="1"/>
</dbReference>
<keyword evidence="1 3" id="KW-0963">Cytoplasm</keyword>
<evidence type="ECO:0000256" key="1">
    <source>
        <dbReference type="ARBA" id="ARBA00022490"/>
    </source>
</evidence>
<gene>
    <name evidence="3 6" type="primary">prcA</name>
    <name evidence="6" type="ORF">U6N30_14060</name>
</gene>
<dbReference type="InterPro" id="IPR023332">
    <property type="entry name" value="Proteasome_alpha-type"/>
</dbReference>
<reference evidence="6 7" key="1">
    <citation type="submission" date="2023-12" db="EMBL/GenBank/DDBJ databases">
        <title>Blastococcus brunescens sp. nov., an actonobacterium isolated from sandstone collected in sahara desert.</title>
        <authorList>
            <person name="Gtari M."/>
            <person name="Ghodhbane F."/>
        </authorList>
    </citation>
    <scope>NUCLEOTIDE SEQUENCE [LARGE SCALE GENOMIC DNA]</scope>
    <source>
        <strain evidence="6 7">BMG 8361</strain>
    </source>
</reference>
<keyword evidence="6" id="KW-0378">Hydrolase</keyword>
<accession>A0ABZ1B6M1</accession>
<feature type="compositionally biased region" description="Low complexity" evidence="5">
    <location>
        <begin position="237"/>
        <end position="255"/>
    </location>
</feature>
<dbReference type="Gene3D" id="3.60.20.10">
    <property type="entry name" value="Glutamine Phosphoribosylpyrophosphate, subunit 1, domain 1"/>
    <property type="match status" value="1"/>
</dbReference>
<dbReference type="CDD" id="cd01906">
    <property type="entry name" value="proteasome_protease_HslV"/>
    <property type="match status" value="1"/>
</dbReference>
<comment type="pathway">
    <text evidence="3">Protein degradation; proteasomal Pup-dependent pathway.</text>
</comment>
<name>A0ABZ1B6M1_9ACTN</name>
<dbReference type="InterPro" id="IPR001353">
    <property type="entry name" value="Proteasome_sua/b"/>
</dbReference>
<dbReference type="Pfam" id="PF00227">
    <property type="entry name" value="Proteasome"/>
    <property type="match status" value="1"/>
</dbReference>
<evidence type="ECO:0000256" key="4">
    <source>
        <dbReference type="PROSITE-ProRule" id="PRU00808"/>
    </source>
</evidence>
<sequence length="400" mass="43189">MTMPYYASPEQLMRDRSEYARKGISRGRSVAVVTYADGVLFIAENPSSTLHKVGELYDRIGFAAVGRYSEFESLRVAGVRLADVRGYSYNRRDVTGRVIANAYAQTLGEIFTQQTKPFEVELCVAEVGDRPESDQLYRLTFDGSIVDEPDFVVMGGQAEAVTGHLREHFHAGLGLSDALEVGVRALSAVSPVTAGATNGGPTRLTGAQLEVAVLDRRRPKRAFRRITGSALRTLLGDDPTPDATKDAPPTAAHAPSVSEPGTPAGLGDPANPDTAGGPPPRRTDMPSYRLNDDAVAQARKLIDAGTVDVDTEWSDAAPSADDGNAEIDEHGYEGYGSWHLAIDPDASEETKGRYAFPYGDFAKVNRAALIHGKQRAAQNDHGAIEQAFDELLQRLDEKRS</sequence>
<comment type="subunit">
    <text evidence="3">The 20S proteasome core is composed of 14 alpha and 14 beta subunits that assemble into four stacked heptameric rings, resulting in a barrel-shaped structure. The two inner rings, each composed of seven catalytic beta subunits, are sandwiched by two outer rings, each composed of seven alpha subunits. The catalytic chamber with the active sites is on the inside of the barrel. Has a gated structure, the ends of the cylinder being occluded by the N-termini of the alpha-subunits. Is capped by the proteasome-associated ATPase, ARC.</text>
</comment>
<keyword evidence="7" id="KW-1185">Reference proteome</keyword>
<feature type="region of interest" description="Disordered" evidence="5">
    <location>
        <begin position="233"/>
        <end position="287"/>
    </location>
</feature>
<dbReference type="Proteomes" id="UP001324287">
    <property type="component" value="Chromosome"/>
</dbReference>
<dbReference type="EMBL" id="CP141261">
    <property type="protein sequence ID" value="WRL66444.1"/>
    <property type="molecule type" value="Genomic_DNA"/>
</dbReference>
<evidence type="ECO:0000313" key="6">
    <source>
        <dbReference type="EMBL" id="WRL66444.1"/>
    </source>
</evidence>
<dbReference type="InterPro" id="IPR029055">
    <property type="entry name" value="Ntn_hydrolases_N"/>
</dbReference>
<dbReference type="NCBIfam" id="TIGR03691">
    <property type="entry name" value="20S_bact_alpha"/>
    <property type="match status" value="1"/>
</dbReference>
<proteinExistence type="inferred from homology"/>
<dbReference type="GO" id="GO:0000502">
    <property type="term" value="C:proteasome complex"/>
    <property type="evidence" value="ECO:0007669"/>
    <property type="project" value="UniProtKB-KW"/>
</dbReference>
<dbReference type="HAMAP" id="MF_00289_B">
    <property type="entry name" value="Proteasome_A_B"/>
    <property type="match status" value="1"/>
</dbReference>
<comment type="function">
    <text evidence="3">Component of the proteasome core, a large protease complex with broad specificity involved in protein degradation.</text>
</comment>
<evidence type="ECO:0000256" key="3">
    <source>
        <dbReference type="HAMAP-Rule" id="MF_00289"/>
    </source>
</evidence>
<dbReference type="SUPFAM" id="SSF56235">
    <property type="entry name" value="N-terminal nucleophile aminohydrolases (Ntn hydrolases)"/>
    <property type="match status" value="1"/>
</dbReference>
<evidence type="ECO:0000313" key="7">
    <source>
        <dbReference type="Proteomes" id="UP001324287"/>
    </source>
</evidence>
<evidence type="ECO:0000256" key="5">
    <source>
        <dbReference type="SAM" id="MobiDB-lite"/>
    </source>
</evidence>
<keyword evidence="2 3" id="KW-0647">Proteasome</keyword>
<dbReference type="GO" id="GO:0016787">
    <property type="term" value="F:hydrolase activity"/>
    <property type="evidence" value="ECO:0007669"/>
    <property type="project" value="UniProtKB-KW"/>
</dbReference>
<comment type="similarity">
    <text evidence="3 4">Belongs to the peptidase T1A family.</text>
</comment>
<comment type="subcellular location">
    <subcellularLocation>
        <location evidence="3">Cytoplasm</location>
    </subcellularLocation>
</comment>
<dbReference type="RefSeq" id="WP_324277756.1">
    <property type="nucleotide sequence ID" value="NZ_CP141261.1"/>
</dbReference>
<comment type="activity regulation">
    <text evidence="3">The formation of the proteasomal ATPase ARC-20S proteasome complex, likely via the docking of the C-termini of ARC into the intersubunit pockets in the alpha-rings, may trigger opening of the gate for substrate entry. Interconversion between the open-gate and close-gate conformations leads to a dynamic regulation of the 20S proteasome proteolysis activity.</text>
</comment>
<dbReference type="InterPro" id="IPR022296">
    <property type="entry name" value="Proteasome_asu_bac"/>
</dbReference>
<organism evidence="6 7">
    <name type="scientific">Blastococcus brunescens</name>
    <dbReference type="NCBI Taxonomy" id="1564165"/>
    <lineage>
        <taxon>Bacteria</taxon>
        <taxon>Bacillati</taxon>
        <taxon>Actinomycetota</taxon>
        <taxon>Actinomycetes</taxon>
        <taxon>Geodermatophilales</taxon>
        <taxon>Geodermatophilaceae</taxon>
        <taxon>Blastococcus</taxon>
    </lineage>
</organism>